<keyword evidence="3" id="KW-0597">Phosphoprotein</keyword>
<dbReference type="Proteomes" id="UP000054742">
    <property type="component" value="Unassembled WGS sequence"/>
</dbReference>
<proteinExistence type="predicted"/>
<reference evidence="5 6" key="1">
    <citation type="submission" date="2015-11" db="EMBL/GenBank/DDBJ databases">
        <title>Genomic analysis of 38 Legionella species identifies large and diverse effector repertoires.</title>
        <authorList>
            <person name="Burstein D."/>
            <person name="Amaro F."/>
            <person name="Zusman T."/>
            <person name="Lifshitz Z."/>
            <person name="Cohen O."/>
            <person name="Gilbert J.A."/>
            <person name="Pupko T."/>
            <person name="Shuman H.A."/>
            <person name="Segal G."/>
        </authorList>
    </citation>
    <scope>NUCLEOTIDE SEQUENCE [LARGE SCALE GENOMIC DNA]</scope>
    <source>
        <strain evidence="5 6">ATCC 43878</strain>
    </source>
</reference>
<dbReference type="PROSITE" id="PS50109">
    <property type="entry name" value="HIS_KIN"/>
    <property type="match status" value="1"/>
</dbReference>
<evidence type="ECO:0000313" key="5">
    <source>
        <dbReference type="EMBL" id="KTC84195.1"/>
    </source>
</evidence>
<evidence type="ECO:0000256" key="3">
    <source>
        <dbReference type="ARBA" id="ARBA00022553"/>
    </source>
</evidence>
<dbReference type="GO" id="GO:0000155">
    <property type="term" value="F:phosphorelay sensor kinase activity"/>
    <property type="evidence" value="ECO:0007669"/>
    <property type="project" value="InterPro"/>
</dbReference>
<comment type="caution">
    <text evidence="5">The sequence shown here is derived from an EMBL/GenBank/DDBJ whole genome shotgun (WGS) entry which is preliminary data.</text>
</comment>
<dbReference type="PRINTS" id="PR00344">
    <property type="entry name" value="BCTRLSENSOR"/>
</dbReference>
<dbReference type="EC" id="2.7.13.3" evidence="2"/>
<dbReference type="SMART" id="SM00387">
    <property type="entry name" value="HATPase_c"/>
    <property type="match status" value="1"/>
</dbReference>
<dbReference type="InterPro" id="IPR005467">
    <property type="entry name" value="His_kinase_dom"/>
</dbReference>
<dbReference type="PANTHER" id="PTHR43065:SF29">
    <property type="entry name" value="SENSOR PROTEIN KINASE FLES"/>
    <property type="match status" value="1"/>
</dbReference>
<dbReference type="Pfam" id="PF02518">
    <property type="entry name" value="HATPase_c"/>
    <property type="match status" value="1"/>
</dbReference>
<dbReference type="InterPro" id="IPR036097">
    <property type="entry name" value="HisK_dim/P_sf"/>
</dbReference>
<keyword evidence="6" id="KW-1185">Reference proteome</keyword>
<dbReference type="SUPFAM" id="SSF55785">
    <property type="entry name" value="PYP-like sensor domain (PAS domain)"/>
    <property type="match status" value="1"/>
</dbReference>
<dbReference type="OrthoDB" id="9776727at2"/>
<feature type="domain" description="Histidine kinase" evidence="4">
    <location>
        <begin position="127"/>
        <end position="333"/>
    </location>
</feature>
<accession>A0A0W0SLI3</accession>
<dbReference type="SMART" id="SM00388">
    <property type="entry name" value="HisKA"/>
    <property type="match status" value="1"/>
</dbReference>
<sequence length="337" mass="36707">MIKDPLNVEEFIDLPAQDILACLPCGLLVLNAKGIIIWLNAAAEALLGSHLRGAAWREVIQQAFAPREDDGHEVSLVDGRRVRVAISSLDNLPGQLVILTDLTATRDYEQAKANQHRLMAIGRMTAQLAHQIRTPLSSAILYAEHLAAQPAMDSRCLQWITRLQECHASIEQQIQDLLLFARGETIELALTRIQSWVEQLIERAQPLIQAQSAKLEINNELRDKEVSLHAESLTGALLNLIINALQAKASYITVNIQKVETNNVQIQVTDNGIGMSEEVKSQAFSPFFTTKAQGTGLGLAVVNAVIKAHGGEVVLDSLSGQGSCITINLPGSLEKGI</sequence>
<dbReference type="InterPro" id="IPR000014">
    <property type="entry name" value="PAS"/>
</dbReference>
<gene>
    <name evidence="5" type="ORF">Lbru_1556</name>
</gene>
<organism evidence="5 6">
    <name type="scientific">Legionella brunensis</name>
    <dbReference type="NCBI Taxonomy" id="29422"/>
    <lineage>
        <taxon>Bacteria</taxon>
        <taxon>Pseudomonadati</taxon>
        <taxon>Pseudomonadota</taxon>
        <taxon>Gammaproteobacteria</taxon>
        <taxon>Legionellales</taxon>
        <taxon>Legionellaceae</taxon>
        <taxon>Legionella</taxon>
    </lineage>
</organism>
<keyword evidence="5" id="KW-0418">Kinase</keyword>
<dbReference type="STRING" id="29422.Lbru_1556"/>
<dbReference type="Gene3D" id="3.30.565.10">
    <property type="entry name" value="Histidine kinase-like ATPase, C-terminal domain"/>
    <property type="match status" value="1"/>
</dbReference>
<evidence type="ECO:0000256" key="2">
    <source>
        <dbReference type="ARBA" id="ARBA00012438"/>
    </source>
</evidence>
<dbReference type="PANTHER" id="PTHR43065">
    <property type="entry name" value="SENSOR HISTIDINE KINASE"/>
    <property type="match status" value="1"/>
</dbReference>
<evidence type="ECO:0000259" key="4">
    <source>
        <dbReference type="PROSITE" id="PS50109"/>
    </source>
</evidence>
<dbReference type="AlphaFoldDB" id="A0A0W0SLI3"/>
<evidence type="ECO:0000256" key="1">
    <source>
        <dbReference type="ARBA" id="ARBA00000085"/>
    </source>
</evidence>
<dbReference type="InterPro" id="IPR003661">
    <property type="entry name" value="HisK_dim/P_dom"/>
</dbReference>
<dbReference type="InterPro" id="IPR003594">
    <property type="entry name" value="HATPase_dom"/>
</dbReference>
<dbReference type="Gene3D" id="1.10.287.130">
    <property type="match status" value="1"/>
</dbReference>
<dbReference type="EMBL" id="LNXV01000011">
    <property type="protein sequence ID" value="KTC84195.1"/>
    <property type="molecule type" value="Genomic_DNA"/>
</dbReference>
<dbReference type="CDD" id="cd00082">
    <property type="entry name" value="HisKA"/>
    <property type="match status" value="1"/>
</dbReference>
<dbReference type="InterPro" id="IPR035965">
    <property type="entry name" value="PAS-like_dom_sf"/>
</dbReference>
<dbReference type="RefSeq" id="WP_058441621.1">
    <property type="nucleotide sequence ID" value="NZ_CAAAHU010000003.1"/>
</dbReference>
<protein>
    <recommendedName>
        <fullName evidence="2">histidine kinase</fullName>
        <ecNumber evidence="2">2.7.13.3</ecNumber>
    </recommendedName>
</protein>
<dbReference type="PATRIC" id="fig|29422.6.peg.1646"/>
<name>A0A0W0SLI3_9GAMM</name>
<dbReference type="InterPro" id="IPR004358">
    <property type="entry name" value="Sig_transdc_His_kin-like_C"/>
</dbReference>
<evidence type="ECO:0000313" key="6">
    <source>
        <dbReference type="Proteomes" id="UP000054742"/>
    </source>
</evidence>
<dbReference type="InterPro" id="IPR036890">
    <property type="entry name" value="HATPase_C_sf"/>
</dbReference>
<dbReference type="Pfam" id="PF13188">
    <property type="entry name" value="PAS_8"/>
    <property type="match status" value="1"/>
</dbReference>
<dbReference type="SUPFAM" id="SSF47384">
    <property type="entry name" value="Homodimeric domain of signal transducing histidine kinase"/>
    <property type="match status" value="1"/>
</dbReference>
<dbReference type="SUPFAM" id="SSF55874">
    <property type="entry name" value="ATPase domain of HSP90 chaperone/DNA topoisomerase II/histidine kinase"/>
    <property type="match status" value="1"/>
</dbReference>
<dbReference type="Pfam" id="PF00512">
    <property type="entry name" value="HisKA"/>
    <property type="match status" value="1"/>
</dbReference>
<keyword evidence="5" id="KW-0808">Transferase</keyword>
<dbReference type="CDD" id="cd00075">
    <property type="entry name" value="HATPase"/>
    <property type="match status" value="1"/>
</dbReference>
<comment type="catalytic activity">
    <reaction evidence="1">
        <text>ATP + protein L-histidine = ADP + protein N-phospho-L-histidine.</text>
        <dbReference type="EC" id="2.7.13.3"/>
    </reaction>
</comment>